<dbReference type="Proteomes" id="UP001652626">
    <property type="component" value="Chromosome 24"/>
</dbReference>
<proteinExistence type="predicted"/>
<dbReference type="InterPro" id="IPR001611">
    <property type="entry name" value="Leu-rich_rpt"/>
</dbReference>
<protein>
    <submittedName>
        <fullName evidence="5">Leucine-rich repeat-containing protein 15-like isoform X1</fullName>
    </submittedName>
</protein>
<dbReference type="InterPro" id="IPR003591">
    <property type="entry name" value="Leu-rich_rpt_typical-subtyp"/>
</dbReference>
<dbReference type="InterPro" id="IPR050541">
    <property type="entry name" value="LRR_TM_domain-containing"/>
</dbReference>
<keyword evidence="1" id="KW-0433">Leucine-rich repeat</keyword>
<accession>A0A8B8INM0</accession>
<evidence type="ECO:0000256" key="1">
    <source>
        <dbReference type="ARBA" id="ARBA00022614"/>
    </source>
</evidence>
<dbReference type="Pfam" id="PF00560">
    <property type="entry name" value="LRR_1"/>
    <property type="match status" value="1"/>
</dbReference>
<dbReference type="PROSITE" id="PS51450">
    <property type="entry name" value="LRR"/>
    <property type="match status" value="2"/>
</dbReference>
<dbReference type="GeneID" id="113402637"/>
<dbReference type="OMA" id="IEYSHIN"/>
<dbReference type="PANTHER" id="PTHR24369">
    <property type="entry name" value="ANTIGEN BSP, PUTATIVE-RELATED"/>
    <property type="match status" value="1"/>
</dbReference>
<dbReference type="PANTHER" id="PTHR24369:SF210">
    <property type="entry name" value="CHAOPTIN-RELATED"/>
    <property type="match status" value="1"/>
</dbReference>
<name>A0A8B8INM0_VANTA</name>
<dbReference type="Gene3D" id="3.80.10.10">
    <property type="entry name" value="Ribonuclease Inhibitor"/>
    <property type="match status" value="3"/>
</dbReference>
<dbReference type="RefSeq" id="XP_026498713.2">
    <property type="nucleotide sequence ID" value="XM_026642928.2"/>
</dbReference>
<dbReference type="PRINTS" id="PR00019">
    <property type="entry name" value="LEURICHRPT"/>
</dbReference>
<evidence type="ECO:0000256" key="3">
    <source>
        <dbReference type="ARBA" id="ARBA00022737"/>
    </source>
</evidence>
<dbReference type="OrthoDB" id="676979at2759"/>
<gene>
    <name evidence="5" type="primary">LOC113402637</name>
</gene>
<keyword evidence="2" id="KW-0732">Signal</keyword>
<reference evidence="5" key="1">
    <citation type="submission" date="2025-08" db="UniProtKB">
        <authorList>
            <consortium name="RefSeq"/>
        </authorList>
    </citation>
    <scope>IDENTIFICATION</scope>
    <source>
        <tissue evidence="5">Whole body</tissue>
    </source>
</reference>
<dbReference type="InterPro" id="IPR032675">
    <property type="entry name" value="LRR_dom_sf"/>
</dbReference>
<keyword evidence="3" id="KW-0677">Repeat</keyword>
<dbReference type="Pfam" id="PF13855">
    <property type="entry name" value="LRR_8"/>
    <property type="match status" value="2"/>
</dbReference>
<dbReference type="SMART" id="SM00365">
    <property type="entry name" value="LRR_SD22"/>
    <property type="match status" value="5"/>
</dbReference>
<keyword evidence="4" id="KW-1185">Reference proteome</keyword>
<dbReference type="Pfam" id="PF13516">
    <property type="entry name" value="LRR_6"/>
    <property type="match status" value="1"/>
</dbReference>
<organism evidence="4 5">
    <name type="scientific">Vanessa tameamea</name>
    <name type="common">Kamehameha butterfly</name>
    <dbReference type="NCBI Taxonomy" id="334116"/>
    <lineage>
        <taxon>Eukaryota</taxon>
        <taxon>Metazoa</taxon>
        <taxon>Ecdysozoa</taxon>
        <taxon>Arthropoda</taxon>
        <taxon>Hexapoda</taxon>
        <taxon>Insecta</taxon>
        <taxon>Pterygota</taxon>
        <taxon>Neoptera</taxon>
        <taxon>Endopterygota</taxon>
        <taxon>Lepidoptera</taxon>
        <taxon>Glossata</taxon>
        <taxon>Ditrysia</taxon>
        <taxon>Papilionoidea</taxon>
        <taxon>Nymphalidae</taxon>
        <taxon>Nymphalinae</taxon>
        <taxon>Vanessa</taxon>
    </lineage>
</organism>
<evidence type="ECO:0000256" key="2">
    <source>
        <dbReference type="ARBA" id="ARBA00022729"/>
    </source>
</evidence>
<dbReference type="SMART" id="SM00369">
    <property type="entry name" value="LRR_TYP"/>
    <property type="match status" value="9"/>
</dbReference>
<evidence type="ECO:0000313" key="5">
    <source>
        <dbReference type="RefSeq" id="XP_026498713.2"/>
    </source>
</evidence>
<dbReference type="SUPFAM" id="SSF52058">
    <property type="entry name" value="L domain-like"/>
    <property type="match status" value="1"/>
</dbReference>
<sequence>MMLGISQRNNMAYLQQYWSIYVLFTISVLVETIPTCKYIDSRDVEVVCNKNGDTNYVLKRGLVSDNNRTISLSLQGCRLSDVDNDSFKNLNSLKYLDLSQNQISKVKLDSLDSSKQLIYLNLSHNLFSELQPGSFDKTPNLDVLDLSGNRLMLNLGIFDPLTKLRHLDLSNNNLQGKDLDPFLFGHNTQIRYLDLSINDMNDAPHTLLDAVQVLELLNLERCLLKEVPKFAIRANLKTMKHLILSTNQITDLGDGTTFINLVNLEKLNINDNALEQIHGDVFKPLKKLKVIVLRANKIKYLPDNLFTNMKNLANIDLSNNIIDTVPVNAFRGTSVKNLNLSNNRFTYLTDNFALELRNSGAKLTKFYFNQNPWQCACLMALLSEVKKLEITYNSLHYDGKYPICVTTRDVFCKRHDTFNAVFTELYDDIVSAGKSVEEPI</sequence>
<evidence type="ECO:0000313" key="4">
    <source>
        <dbReference type="Proteomes" id="UP001652626"/>
    </source>
</evidence>